<dbReference type="Proteomes" id="UP000316270">
    <property type="component" value="Chromosome 13"/>
</dbReference>
<organism evidence="2 3">
    <name type="scientific">Venturia effusa</name>
    <dbReference type="NCBI Taxonomy" id="50376"/>
    <lineage>
        <taxon>Eukaryota</taxon>
        <taxon>Fungi</taxon>
        <taxon>Dikarya</taxon>
        <taxon>Ascomycota</taxon>
        <taxon>Pezizomycotina</taxon>
        <taxon>Dothideomycetes</taxon>
        <taxon>Pleosporomycetidae</taxon>
        <taxon>Venturiales</taxon>
        <taxon>Venturiaceae</taxon>
        <taxon>Venturia</taxon>
    </lineage>
</organism>
<dbReference type="OrthoDB" id="43744at2759"/>
<protein>
    <recommendedName>
        <fullName evidence="4">Peptidase S9 prolyl oligopeptidase catalytic domain-containing protein</fullName>
    </recommendedName>
</protein>
<reference evidence="2 3" key="1">
    <citation type="submission" date="2019-07" db="EMBL/GenBank/DDBJ databases">
        <title>Finished genome of Venturia effusa.</title>
        <authorList>
            <person name="Young C.A."/>
            <person name="Cox M.P."/>
            <person name="Ganley A.R.D."/>
            <person name="David W.J."/>
        </authorList>
    </citation>
    <scope>NUCLEOTIDE SEQUENCE [LARGE SCALE GENOMIC DNA]</scope>
    <source>
        <strain evidence="3">albino</strain>
    </source>
</reference>
<evidence type="ECO:0000313" key="2">
    <source>
        <dbReference type="EMBL" id="QDS75693.1"/>
    </source>
</evidence>
<gene>
    <name evidence="2" type="ORF">FKW77_007801</name>
</gene>
<proteinExistence type="predicted"/>
<feature type="region of interest" description="Disordered" evidence="1">
    <location>
        <begin position="72"/>
        <end position="103"/>
    </location>
</feature>
<evidence type="ECO:0008006" key="4">
    <source>
        <dbReference type="Google" id="ProtNLM"/>
    </source>
</evidence>
<dbReference type="EMBL" id="CP042197">
    <property type="protein sequence ID" value="QDS75693.1"/>
    <property type="molecule type" value="Genomic_DNA"/>
</dbReference>
<evidence type="ECO:0000256" key="1">
    <source>
        <dbReference type="SAM" id="MobiDB-lite"/>
    </source>
</evidence>
<name>A0A517LJ81_9PEZI</name>
<evidence type="ECO:0000313" key="3">
    <source>
        <dbReference type="Proteomes" id="UP000316270"/>
    </source>
</evidence>
<accession>A0A517LJ81</accession>
<sequence>MIHNGLWPLNSFVGPRAHMGNKFIFKGAIYGAGVTDDWDSLTLMFQLPWYEATLAGSASWTAPDEPKYVSAQHGCPSWHSQNTKPEDRTPILILHGEEETTSQ</sequence>
<keyword evidence="3" id="KW-1185">Reference proteome</keyword>
<dbReference type="AlphaFoldDB" id="A0A517LJ81"/>